<keyword evidence="4" id="KW-0132">Cell division</keyword>
<dbReference type="AlphaFoldDB" id="A0A8J4PRT1"/>
<evidence type="ECO:0000313" key="11">
    <source>
        <dbReference type="EMBL" id="KAF2072447.1"/>
    </source>
</evidence>
<dbReference type="GO" id="GO:0051382">
    <property type="term" value="P:kinetochore assembly"/>
    <property type="evidence" value="ECO:0007669"/>
    <property type="project" value="TreeGrafter"/>
</dbReference>
<dbReference type="PANTHER" id="PTHR14527">
    <property type="entry name" value="PROTEIN MIS12 HOMOLOG"/>
    <property type="match status" value="1"/>
</dbReference>
<evidence type="ECO:0000256" key="7">
    <source>
        <dbReference type="ARBA" id="ARBA00023054"/>
    </source>
</evidence>
<dbReference type="InterPro" id="IPR008685">
    <property type="entry name" value="Centromere_Mis12"/>
</dbReference>
<evidence type="ECO:0000256" key="6">
    <source>
        <dbReference type="ARBA" id="ARBA00022838"/>
    </source>
</evidence>
<dbReference type="PANTHER" id="PTHR14527:SF2">
    <property type="entry name" value="PROTEIN MIS12 HOMOLOG"/>
    <property type="match status" value="1"/>
</dbReference>
<feature type="compositionally biased region" description="Low complexity" evidence="10">
    <location>
        <begin position="295"/>
        <end position="311"/>
    </location>
</feature>
<evidence type="ECO:0000256" key="1">
    <source>
        <dbReference type="ARBA" id="ARBA00004629"/>
    </source>
</evidence>
<comment type="similarity">
    <text evidence="2">Belongs to the mis12 family.</text>
</comment>
<comment type="subcellular location">
    <subcellularLocation>
        <location evidence="1">Chromosome</location>
        <location evidence="1">Centromere</location>
        <location evidence="1">Kinetochore</location>
    </subcellularLocation>
</comment>
<evidence type="ECO:0000256" key="8">
    <source>
        <dbReference type="ARBA" id="ARBA00023306"/>
    </source>
</evidence>
<evidence type="ECO:0000256" key="10">
    <source>
        <dbReference type="SAM" id="MobiDB-lite"/>
    </source>
</evidence>
<dbReference type="EMBL" id="AJWJ01000279">
    <property type="protein sequence ID" value="KAF2072447.1"/>
    <property type="molecule type" value="Genomic_DNA"/>
</dbReference>
<proteinExistence type="inferred from homology"/>
<dbReference type="Proteomes" id="UP000695562">
    <property type="component" value="Unassembled WGS sequence"/>
</dbReference>
<evidence type="ECO:0000256" key="2">
    <source>
        <dbReference type="ARBA" id="ARBA00008643"/>
    </source>
</evidence>
<comment type="caution">
    <text evidence="11">The sequence shown here is derived from an EMBL/GenBank/DDBJ whole genome shotgun (WGS) entry which is preliminary data.</text>
</comment>
<evidence type="ECO:0000313" key="12">
    <source>
        <dbReference type="Proteomes" id="UP000695562"/>
    </source>
</evidence>
<name>A0A8J4PRT1_9MYCE</name>
<dbReference type="Pfam" id="PF05859">
    <property type="entry name" value="Mis12"/>
    <property type="match status" value="1"/>
</dbReference>
<protein>
    <submittedName>
        <fullName evidence="11">Uncharacterized protein</fullName>
    </submittedName>
</protein>
<feature type="region of interest" description="Disordered" evidence="10">
    <location>
        <begin position="287"/>
        <end position="311"/>
    </location>
</feature>
<evidence type="ECO:0000256" key="5">
    <source>
        <dbReference type="ARBA" id="ARBA00022776"/>
    </source>
</evidence>
<sequence length="362" mass="41661">MIDNPVNNDTNNTNQEQDNSMINDANEMVDIDQQQESLSNNVNGNNDNDDNDDIPEDYMIREKQFFEFHPLSFIDDIHESAHDYCAEIADKTERYILGHIVSTNPSNIQYKEAIADSTDKLWTILQELFEKNLSIYETYLLLNIFTIPQDVILPFEKEQLQQQQQKASNPTTSTTPTSTTIDNVVVVENIVKPDNLLVNPKTLDKELNDLRTNIKKIANENIGLKNKMNNAESELKLLQSIYNQLSTKESKTPLEETQSTIHFNINDINEKRKKLFENYKDLKQKLNNDTKKKNSSNNSNKENNSNGSMMMKSNNISILDKMNSLSMEETDLNHVGVLSTLQKDIKEITKTLHTLEEIERNL</sequence>
<dbReference type="GO" id="GO:0000070">
    <property type="term" value="P:mitotic sister chromatid segregation"/>
    <property type="evidence" value="ECO:0007669"/>
    <property type="project" value="TreeGrafter"/>
</dbReference>
<gene>
    <name evidence="11" type="ORF">CYY_006240</name>
</gene>
<dbReference type="GO" id="GO:0000444">
    <property type="term" value="C:MIS12/MIND type complex"/>
    <property type="evidence" value="ECO:0007669"/>
    <property type="project" value="TreeGrafter"/>
</dbReference>
<dbReference type="GO" id="GO:0005634">
    <property type="term" value="C:nucleus"/>
    <property type="evidence" value="ECO:0007669"/>
    <property type="project" value="InterPro"/>
</dbReference>
<keyword evidence="9" id="KW-0137">Centromere</keyword>
<keyword evidence="5" id="KW-0498">Mitosis</keyword>
<organism evidence="11 12">
    <name type="scientific">Polysphondylium violaceum</name>
    <dbReference type="NCBI Taxonomy" id="133409"/>
    <lineage>
        <taxon>Eukaryota</taxon>
        <taxon>Amoebozoa</taxon>
        <taxon>Evosea</taxon>
        <taxon>Eumycetozoa</taxon>
        <taxon>Dictyostelia</taxon>
        <taxon>Dictyosteliales</taxon>
        <taxon>Dictyosteliaceae</taxon>
        <taxon>Polysphondylium</taxon>
    </lineage>
</organism>
<dbReference type="OrthoDB" id="19877at2759"/>
<reference evidence="11" key="1">
    <citation type="submission" date="2020-01" db="EMBL/GenBank/DDBJ databases">
        <title>Development of genomics and gene disruption for Polysphondylium violaceum indicates a role for the polyketide synthase stlB in stalk morphogenesis.</title>
        <authorList>
            <person name="Narita B."/>
            <person name="Kawabe Y."/>
            <person name="Kin K."/>
            <person name="Saito T."/>
            <person name="Gibbs R."/>
            <person name="Kuspa A."/>
            <person name="Muzny D."/>
            <person name="Queller D."/>
            <person name="Richards S."/>
            <person name="Strassman J."/>
            <person name="Sucgang R."/>
            <person name="Worley K."/>
            <person name="Schaap P."/>
        </authorList>
    </citation>
    <scope>NUCLEOTIDE SEQUENCE</scope>
    <source>
        <strain evidence="11">QSvi11</strain>
    </source>
</reference>
<accession>A0A8J4PRT1</accession>
<keyword evidence="7" id="KW-0175">Coiled coil</keyword>
<keyword evidence="8" id="KW-0131">Cell cycle</keyword>
<evidence type="ECO:0000256" key="9">
    <source>
        <dbReference type="ARBA" id="ARBA00023328"/>
    </source>
</evidence>
<evidence type="ECO:0000256" key="3">
    <source>
        <dbReference type="ARBA" id="ARBA00022454"/>
    </source>
</evidence>
<dbReference type="GO" id="GO:0051301">
    <property type="term" value="P:cell division"/>
    <property type="evidence" value="ECO:0007669"/>
    <property type="project" value="UniProtKB-KW"/>
</dbReference>
<evidence type="ECO:0000256" key="4">
    <source>
        <dbReference type="ARBA" id="ARBA00022618"/>
    </source>
</evidence>
<keyword evidence="12" id="KW-1185">Reference proteome</keyword>
<keyword evidence="6" id="KW-0995">Kinetochore</keyword>
<keyword evidence="3" id="KW-0158">Chromosome</keyword>